<dbReference type="AlphaFoldDB" id="A0A7R8CU67"/>
<evidence type="ECO:0000313" key="1">
    <source>
        <dbReference type="EMBL" id="CAF2930781.1"/>
    </source>
</evidence>
<keyword evidence="2" id="KW-1185">Reference proteome</keyword>
<dbReference type="OrthoDB" id="5825849at2759"/>
<dbReference type="Proteomes" id="UP000675881">
    <property type="component" value="Chromosome 4"/>
</dbReference>
<dbReference type="GO" id="GO:0032543">
    <property type="term" value="P:mitochondrial translation"/>
    <property type="evidence" value="ECO:0007669"/>
    <property type="project" value="InterPro"/>
</dbReference>
<dbReference type="GO" id="GO:0003723">
    <property type="term" value="F:RNA binding"/>
    <property type="evidence" value="ECO:0007669"/>
    <property type="project" value="TreeGrafter"/>
</dbReference>
<dbReference type="PANTHER" id="PTHR31278:SF2">
    <property type="entry name" value="SMALL RIBOSOMAL SUBUNIT PROTEIN MS37"/>
    <property type="match status" value="1"/>
</dbReference>
<dbReference type="InterPro" id="IPR009069">
    <property type="entry name" value="Cys_alpha_HP_mot_SF"/>
</dbReference>
<proteinExistence type="predicted"/>
<dbReference type="GO" id="GO:0005654">
    <property type="term" value="C:nucleoplasm"/>
    <property type="evidence" value="ECO:0007669"/>
    <property type="project" value="TreeGrafter"/>
</dbReference>
<evidence type="ECO:0000313" key="2">
    <source>
        <dbReference type="Proteomes" id="UP000675881"/>
    </source>
</evidence>
<organism evidence="1 2">
    <name type="scientific">Lepeophtheirus salmonis</name>
    <name type="common">Salmon louse</name>
    <name type="synonym">Caligus salmonis</name>
    <dbReference type="NCBI Taxonomy" id="72036"/>
    <lineage>
        <taxon>Eukaryota</taxon>
        <taxon>Metazoa</taxon>
        <taxon>Ecdysozoa</taxon>
        <taxon>Arthropoda</taxon>
        <taxon>Crustacea</taxon>
        <taxon>Multicrustacea</taxon>
        <taxon>Hexanauplia</taxon>
        <taxon>Copepoda</taxon>
        <taxon>Siphonostomatoida</taxon>
        <taxon>Caligidae</taxon>
        <taxon>Lepeophtheirus</taxon>
    </lineage>
</organism>
<sequence length="141" mass="15959">MVHTTRVLEKARDLTNRKNGRRSLTEKDVHFKEHIPLVLNNFVKGGGTKDMGFACAKDLLSVVGCLQKYDMNQNMCSQEIARFNTCNAKMARDRAALKESRSNSKVPSGQYTKLTGNEMNTYFKQFPQSPRNGPRFIPPCS</sequence>
<accession>A0A7R8CU67</accession>
<name>A0A7R8CU67_LEPSM</name>
<dbReference type="PANTHER" id="PTHR31278">
    <property type="entry name" value="CHCHD1"/>
    <property type="match status" value="1"/>
</dbReference>
<reference evidence="1" key="1">
    <citation type="submission" date="2021-02" db="EMBL/GenBank/DDBJ databases">
        <authorList>
            <person name="Bekaert M."/>
        </authorList>
    </citation>
    <scope>NUCLEOTIDE SEQUENCE</scope>
    <source>
        <strain evidence="1">IoA-00</strain>
    </source>
</reference>
<dbReference type="InterPro" id="IPR033620">
    <property type="entry name" value="Ribosomal_mS37_met"/>
</dbReference>
<dbReference type="GO" id="GO:0005761">
    <property type="term" value="C:mitochondrial ribosome"/>
    <property type="evidence" value="ECO:0007669"/>
    <property type="project" value="InterPro"/>
</dbReference>
<dbReference type="SUPFAM" id="SSF47072">
    <property type="entry name" value="Cysteine alpha-hairpin motif"/>
    <property type="match status" value="1"/>
</dbReference>
<protein>
    <submittedName>
        <fullName evidence="1">(salmon louse) hypothetical protein</fullName>
    </submittedName>
</protein>
<dbReference type="OMA" id="CNAKMAR"/>
<dbReference type="EMBL" id="HG994583">
    <property type="protein sequence ID" value="CAF2930781.1"/>
    <property type="molecule type" value="Genomic_DNA"/>
</dbReference>
<gene>
    <name evidence="1" type="ORF">LSAA_9218</name>
</gene>